<dbReference type="Gene3D" id="3.40.50.150">
    <property type="entry name" value="Vaccinia Virus protein VP39"/>
    <property type="match status" value="1"/>
</dbReference>
<keyword evidence="5" id="KW-1185">Reference proteome</keyword>
<dbReference type="GO" id="GO:0032259">
    <property type="term" value="P:methylation"/>
    <property type="evidence" value="ECO:0007669"/>
    <property type="project" value="UniProtKB-KW"/>
</dbReference>
<keyword evidence="2 4" id="KW-0808">Transferase</keyword>
<name>A0A3N1L1E3_9PROT</name>
<accession>A0A3N1L1E3</accession>
<dbReference type="Pfam" id="PF10017">
    <property type="entry name" value="Methyltransf_33"/>
    <property type="match status" value="1"/>
</dbReference>
<evidence type="ECO:0000256" key="2">
    <source>
        <dbReference type="ARBA" id="ARBA00022679"/>
    </source>
</evidence>
<dbReference type="InterPro" id="IPR029063">
    <property type="entry name" value="SAM-dependent_MTases_sf"/>
</dbReference>
<dbReference type="InterPro" id="IPR035094">
    <property type="entry name" value="EgtD"/>
</dbReference>
<dbReference type="PIRSF" id="PIRSF018005">
    <property type="entry name" value="UCP018005"/>
    <property type="match status" value="1"/>
</dbReference>
<dbReference type="InterPro" id="IPR019257">
    <property type="entry name" value="MeTrfase_dom"/>
</dbReference>
<dbReference type="PANTHER" id="PTHR43397:SF1">
    <property type="entry name" value="ERGOTHIONEINE BIOSYNTHESIS PROTEIN 1"/>
    <property type="match status" value="1"/>
</dbReference>
<dbReference type="SUPFAM" id="SSF53335">
    <property type="entry name" value="S-adenosyl-L-methionine-dependent methyltransferases"/>
    <property type="match status" value="1"/>
</dbReference>
<sequence length="323" mass="35311">MARTEPLRLHDLEPSTEEFRQAVIDGLSGQPKTLPCKFFYDAEGSRLFDAICELPEYYPTRTELGILSRNAPAMAAAIGPDARIVEFGSGAGVKIRLLLAALERPAAYVPVDICREHMMAAADGLAADFPDLRIAPVCADYTRPFALPSIPGADTGVTVGFFPGSTIGNFSPAEATAFLARARRLLGRGSMMLVGADVPKDAGVLEAAYDDAAGVTAAFNRNLLVRMQRELGAELDIELFRHEARWCPRNRRVEMHLVSLSRQEIRLGDRVFAFDRGESIHTENSYKYSVPEFRALAGRSGWLPAQTWTDAAGLFAVHLLRSG</sequence>
<dbReference type="InterPro" id="IPR017804">
    <property type="entry name" value="MeTrfase_EgtD-like"/>
</dbReference>
<dbReference type="AlphaFoldDB" id="A0A3N1L1E3"/>
<reference evidence="4 5" key="1">
    <citation type="submission" date="2018-11" db="EMBL/GenBank/DDBJ databases">
        <title>Genomic Encyclopedia of Type Strains, Phase IV (KMG-IV): sequencing the most valuable type-strain genomes for metagenomic binning, comparative biology and taxonomic classification.</title>
        <authorList>
            <person name="Goeker M."/>
        </authorList>
    </citation>
    <scope>NUCLEOTIDE SEQUENCE [LARGE SCALE GENOMIC DNA]</scope>
    <source>
        <strain evidence="4 5">DSM 5900</strain>
    </source>
</reference>
<dbReference type="InterPro" id="IPR051128">
    <property type="entry name" value="EgtD_Methyltrsf_superfamily"/>
</dbReference>
<feature type="domain" description="Histidine-specific methyltransferase SAM-dependent" evidence="3">
    <location>
        <begin position="19"/>
        <end position="321"/>
    </location>
</feature>
<dbReference type="GO" id="GO:0008168">
    <property type="term" value="F:methyltransferase activity"/>
    <property type="evidence" value="ECO:0007669"/>
    <property type="project" value="UniProtKB-KW"/>
</dbReference>
<dbReference type="PANTHER" id="PTHR43397">
    <property type="entry name" value="ERGOTHIONEINE BIOSYNTHESIS PROTEIN 1"/>
    <property type="match status" value="1"/>
</dbReference>
<keyword evidence="1 4" id="KW-0489">Methyltransferase</keyword>
<evidence type="ECO:0000313" key="4">
    <source>
        <dbReference type="EMBL" id="ROP83345.1"/>
    </source>
</evidence>
<evidence type="ECO:0000259" key="3">
    <source>
        <dbReference type="Pfam" id="PF10017"/>
    </source>
</evidence>
<organism evidence="4 5">
    <name type="scientific">Stella humosa</name>
    <dbReference type="NCBI Taxonomy" id="94"/>
    <lineage>
        <taxon>Bacteria</taxon>
        <taxon>Pseudomonadati</taxon>
        <taxon>Pseudomonadota</taxon>
        <taxon>Alphaproteobacteria</taxon>
        <taxon>Rhodospirillales</taxon>
        <taxon>Stellaceae</taxon>
        <taxon>Stella</taxon>
    </lineage>
</organism>
<gene>
    <name evidence="4" type="ORF">EDC65_4879</name>
</gene>
<dbReference type="NCBIfam" id="TIGR03438">
    <property type="entry name" value="egtD_ergothio"/>
    <property type="match status" value="1"/>
</dbReference>
<dbReference type="OrthoDB" id="5289726at2"/>
<comment type="caution">
    <text evidence="4">The sequence shown here is derived from an EMBL/GenBank/DDBJ whole genome shotgun (WGS) entry which is preliminary data.</text>
</comment>
<evidence type="ECO:0000256" key="1">
    <source>
        <dbReference type="ARBA" id="ARBA00022603"/>
    </source>
</evidence>
<dbReference type="EMBL" id="RJKX01000017">
    <property type="protein sequence ID" value="ROP83345.1"/>
    <property type="molecule type" value="Genomic_DNA"/>
</dbReference>
<dbReference type="RefSeq" id="WP_123694505.1">
    <property type="nucleotide sequence ID" value="NZ_AP019700.1"/>
</dbReference>
<protein>
    <submittedName>
        <fullName evidence="4">Dimethylhistidine N-methyltransferase</fullName>
    </submittedName>
</protein>
<evidence type="ECO:0000313" key="5">
    <source>
        <dbReference type="Proteomes" id="UP000278222"/>
    </source>
</evidence>
<dbReference type="Proteomes" id="UP000278222">
    <property type="component" value="Unassembled WGS sequence"/>
</dbReference>
<proteinExistence type="predicted"/>